<organism evidence="2 3">
    <name type="scientific">Gnathostoma spinigerum</name>
    <dbReference type="NCBI Taxonomy" id="75299"/>
    <lineage>
        <taxon>Eukaryota</taxon>
        <taxon>Metazoa</taxon>
        <taxon>Ecdysozoa</taxon>
        <taxon>Nematoda</taxon>
        <taxon>Chromadorea</taxon>
        <taxon>Rhabditida</taxon>
        <taxon>Spirurina</taxon>
        <taxon>Gnathostomatomorpha</taxon>
        <taxon>Gnathostomatoidea</taxon>
        <taxon>Gnathostomatidae</taxon>
        <taxon>Gnathostoma</taxon>
    </lineage>
</organism>
<keyword evidence="3" id="KW-1185">Reference proteome</keyword>
<name>A0ABD6EMG0_9BILA</name>
<reference evidence="2 3" key="1">
    <citation type="submission" date="2024-08" db="EMBL/GenBank/DDBJ databases">
        <title>Gnathostoma spinigerum genome.</title>
        <authorList>
            <person name="Gonzalez-Bertolin B."/>
            <person name="Monzon S."/>
            <person name="Zaballos A."/>
            <person name="Jimenez P."/>
            <person name="Dekumyoy P."/>
            <person name="Varona S."/>
            <person name="Cuesta I."/>
            <person name="Sumanam S."/>
            <person name="Adisakwattana P."/>
            <person name="Gasser R.B."/>
            <person name="Hernandez-Gonzalez A."/>
            <person name="Young N.D."/>
            <person name="Perteguer M.J."/>
        </authorList>
    </citation>
    <scope>NUCLEOTIDE SEQUENCE [LARGE SCALE GENOMIC DNA]</scope>
    <source>
        <strain evidence="2">AL3</strain>
        <tissue evidence="2">Liver</tissue>
    </source>
</reference>
<dbReference type="AlphaFoldDB" id="A0ABD6EMG0"/>
<dbReference type="EMBL" id="JBGFUD010002905">
    <property type="protein sequence ID" value="MFH4978148.1"/>
    <property type="molecule type" value="Genomic_DNA"/>
</dbReference>
<feature type="chain" id="PRO_5044884894" evidence="1">
    <location>
        <begin position="22"/>
        <end position="115"/>
    </location>
</feature>
<proteinExistence type="predicted"/>
<gene>
    <name evidence="2" type="ORF">AB6A40_004857</name>
</gene>
<protein>
    <submittedName>
        <fullName evidence="2">Uncharacterized protein</fullName>
    </submittedName>
</protein>
<dbReference type="Proteomes" id="UP001608902">
    <property type="component" value="Unassembled WGS sequence"/>
</dbReference>
<evidence type="ECO:0000313" key="3">
    <source>
        <dbReference type="Proteomes" id="UP001608902"/>
    </source>
</evidence>
<sequence>MFNVVLIACLYIIVFLDVNYANNVTSSNGVELPECVYIDPMEDLQGWINVKHPETGCNITSKRPAENIADEKQREKYKWGEKKFAYDVLASDKLGPKRRIEPQYHELCSNITYDQ</sequence>
<comment type="caution">
    <text evidence="2">The sequence shown here is derived from an EMBL/GenBank/DDBJ whole genome shotgun (WGS) entry which is preliminary data.</text>
</comment>
<keyword evidence="1" id="KW-0732">Signal</keyword>
<feature type="signal peptide" evidence="1">
    <location>
        <begin position="1"/>
        <end position="21"/>
    </location>
</feature>
<accession>A0ABD6EMG0</accession>
<evidence type="ECO:0000313" key="2">
    <source>
        <dbReference type="EMBL" id="MFH4978148.1"/>
    </source>
</evidence>
<evidence type="ECO:0000256" key="1">
    <source>
        <dbReference type="SAM" id="SignalP"/>
    </source>
</evidence>